<evidence type="ECO:0000256" key="3">
    <source>
        <dbReference type="ARBA" id="ARBA00022603"/>
    </source>
</evidence>
<dbReference type="InterPro" id="IPR029063">
    <property type="entry name" value="SAM-dependent_MTases_sf"/>
</dbReference>
<evidence type="ECO:0000256" key="2">
    <source>
        <dbReference type="ARBA" id="ARBA00011900"/>
    </source>
</evidence>
<dbReference type="GO" id="GO:1904047">
    <property type="term" value="F:S-adenosyl-L-methionine binding"/>
    <property type="evidence" value="ECO:0007669"/>
    <property type="project" value="TreeGrafter"/>
</dbReference>
<dbReference type="Pfam" id="PF02086">
    <property type="entry name" value="MethyltransfD12"/>
    <property type="match status" value="1"/>
</dbReference>
<comment type="catalytic activity">
    <reaction evidence="6 8">
        <text>a 2'-deoxyadenosine in DNA + S-adenosyl-L-methionine = an N(6)-methyl-2'-deoxyadenosine in DNA + S-adenosyl-L-homocysteine + H(+)</text>
        <dbReference type="Rhea" id="RHEA:15197"/>
        <dbReference type="Rhea" id="RHEA-COMP:12418"/>
        <dbReference type="Rhea" id="RHEA-COMP:12419"/>
        <dbReference type="ChEBI" id="CHEBI:15378"/>
        <dbReference type="ChEBI" id="CHEBI:57856"/>
        <dbReference type="ChEBI" id="CHEBI:59789"/>
        <dbReference type="ChEBI" id="CHEBI:90615"/>
        <dbReference type="ChEBI" id="CHEBI:90616"/>
        <dbReference type="EC" id="2.1.1.72"/>
    </reaction>
</comment>
<evidence type="ECO:0000256" key="6">
    <source>
        <dbReference type="ARBA" id="ARBA00047942"/>
    </source>
</evidence>
<evidence type="ECO:0000256" key="1">
    <source>
        <dbReference type="ARBA" id="ARBA00006594"/>
    </source>
</evidence>
<feature type="binding site" evidence="7">
    <location>
        <position position="12"/>
    </location>
    <ligand>
        <name>S-adenosyl-L-methionine</name>
        <dbReference type="ChEBI" id="CHEBI:59789"/>
    </ligand>
</feature>
<name>A0A6L8KKA2_9BURK</name>
<keyword evidence="3 8" id="KW-0489">Methyltransferase</keyword>
<dbReference type="NCBIfam" id="TIGR00571">
    <property type="entry name" value="dam"/>
    <property type="match status" value="1"/>
</dbReference>
<organism evidence="9 10">
    <name type="scientific">Duganella flavida</name>
    <dbReference type="NCBI Taxonomy" id="2692175"/>
    <lineage>
        <taxon>Bacteria</taxon>
        <taxon>Pseudomonadati</taxon>
        <taxon>Pseudomonadota</taxon>
        <taxon>Betaproteobacteria</taxon>
        <taxon>Burkholderiales</taxon>
        <taxon>Oxalobacteraceae</taxon>
        <taxon>Telluria group</taxon>
        <taxon>Duganella</taxon>
    </lineage>
</organism>
<comment type="similarity">
    <text evidence="1 8">Belongs to the N(4)/N(6)-methyltransferase family.</text>
</comment>
<reference evidence="9 10" key="1">
    <citation type="submission" date="2019-12" db="EMBL/GenBank/DDBJ databases">
        <title>Novel species isolated from a subtropical stream in China.</title>
        <authorList>
            <person name="Lu H."/>
        </authorList>
    </citation>
    <scope>NUCLEOTIDE SEQUENCE [LARGE SCALE GENOMIC DNA]</scope>
    <source>
        <strain evidence="9 10">FT135W</strain>
    </source>
</reference>
<dbReference type="PANTHER" id="PTHR30481:SF3">
    <property type="entry name" value="DNA ADENINE METHYLASE"/>
    <property type="match status" value="1"/>
</dbReference>
<dbReference type="GO" id="GO:0009007">
    <property type="term" value="F:site-specific DNA-methyltransferase (adenine-specific) activity"/>
    <property type="evidence" value="ECO:0007669"/>
    <property type="project" value="UniProtKB-UniRule"/>
</dbReference>
<evidence type="ECO:0000256" key="4">
    <source>
        <dbReference type="ARBA" id="ARBA00022679"/>
    </source>
</evidence>
<feature type="binding site" evidence="7">
    <location>
        <position position="56"/>
    </location>
    <ligand>
        <name>S-adenosyl-L-methionine</name>
        <dbReference type="ChEBI" id="CHEBI:59789"/>
    </ligand>
</feature>
<dbReference type="PIRSF" id="PIRSF000398">
    <property type="entry name" value="M_m6A_EcoRV"/>
    <property type="match status" value="1"/>
</dbReference>
<dbReference type="GO" id="GO:0009307">
    <property type="term" value="P:DNA restriction-modification system"/>
    <property type="evidence" value="ECO:0007669"/>
    <property type="project" value="InterPro"/>
</dbReference>
<dbReference type="Proteomes" id="UP000479335">
    <property type="component" value="Unassembled WGS sequence"/>
</dbReference>
<dbReference type="GO" id="GO:0032259">
    <property type="term" value="P:methylation"/>
    <property type="evidence" value="ECO:0007669"/>
    <property type="project" value="UniProtKB-KW"/>
</dbReference>
<dbReference type="GO" id="GO:0043565">
    <property type="term" value="F:sequence-specific DNA binding"/>
    <property type="evidence" value="ECO:0007669"/>
    <property type="project" value="TreeGrafter"/>
</dbReference>
<dbReference type="RefSeq" id="WP_161009672.1">
    <property type="nucleotide sequence ID" value="NZ_WWCN01000024.1"/>
</dbReference>
<dbReference type="InterPro" id="IPR002052">
    <property type="entry name" value="DNA_methylase_N6_adenine_CS"/>
</dbReference>
<dbReference type="InterPro" id="IPR012327">
    <property type="entry name" value="MeTrfase_D12"/>
</dbReference>
<dbReference type="SUPFAM" id="SSF53335">
    <property type="entry name" value="S-adenosyl-L-methionine-dependent methyltransferases"/>
    <property type="match status" value="1"/>
</dbReference>
<dbReference type="InterPro" id="IPR012263">
    <property type="entry name" value="M_m6A_EcoRV"/>
</dbReference>
<dbReference type="GO" id="GO:0006298">
    <property type="term" value="P:mismatch repair"/>
    <property type="evidence" value="ECO:0007669"/>
    <property type="project" value="TreeGrafter"/>
</dbReference>
<evidence type="ECO:0000313" key="10">
    <source>
        <dbReference type="Proteomes" id="UP000479335"/>
    </source>
</evidence>
<dbReference type="PROSITE" id="PS00092">
    <property type="entry name" value="N6_MTASE"/>
    <property type="match status" value="1"/>
</dbReference>
<proteinExistence type="inferred from homology"/>
<evidence type="ECO:0000256" key="7">
    <source>
        <dbReference type="PIRSR" id="PIRSR000398-1"/>
    </source>
</evidence>
<dbReference type="PANTHER" id="PTHR30481">
    <property type="entry name" value="DNA ADENINE METHYLASE"/>
    <property type="match status" value="1"/>
</dbReference>
<evidence type="ECO:0000256" key="5">
    <source>
        <dbReference type="ARBA" id="ARBA00022691"/>
    </source>
</evidence>
<sequence length="287" mass="31701">MKNPKITPPLRWVGGKQRLLPALLPLLTGTGRLIEPFVGAGSVFLNASQRDIVINDLNRDLVAMYEMLRDAPSDYIDGARTLFTDSMHSQHAYLDARCKFNGSTDLRERAVLFLYLNKFNFNGLFRMNRSGEYNVPYGHPKTLPAFPDAQLQAMAERLKSATILHGDFRVPMAMAATGDVVYCDPPYADATPGARSFVGYTSTGFTINDQIDLVTLARDACARGATVVLSNHDTNWVRDLYAGMELHSVDVRRSIAANATRRTQAGELIAVLRPPSPKLNEDDGLPN</sequence>
<keyword evidence="5 8" id="KW-0949">S-adenosyl-L-methionine</keyword>
<accession>A0A6L8KKA2</accession>
<dbReference type="InterPro" id="IPR023095">
    <property type="entry name" value="Ade_MeTrfase_dom_2"/>
</dbReference>
<protein>
    <recommendedName>
        <fullName evidence="2 8">Site-specific DNA-methyltransferase (adenine-specific)</fullName>
        <ecNumber evidence="2 8">2.1.1.72</ecNumber>
    </recommendedName>
</protein>
<keyword evidence="4 8" id="KW-0808">Transferase</keyword>
<feature type="binding site" evidence="7">
    <location>
        <position position="184"/>
    </location>
    <ligand>
        <name>S-adenosyl-L-methionine</name>
        <dbReference type="ChEBI" id="CHEBI:59789"/>
    </ligand>
</feature>
<dbReference type="EMBL" id="WWCN01000024">
    <property type="protein sequence ID" value="MYM26232.1"/>
    <property type="molecule type" value="Genomic_DNA"/>
</dbReference>
<evidence type="ECO:0000256" key="8">
    <source>
        <dbReference type="RuleBase" id="RU361257"/>
    </source>
</evidence>
<evidence type="ECO:0000313" key="9">
    <source>
        <dbReference type="EMBL" id="MYM26232.1"/>
    </source>
</evidence>
<dbReference type="Gene3D" id="1.10.1020.10">
    <property type="entry name" value="Adenine-specific Methyltransferase, Domain 2"/>
    <property type="match status" value="1"/>
</dbReference>
<gene>
    <name evidence="9" type="ORF">GTP46_26740</name>
</gene>
<keyword evidence="10" id="KW-1185">Reference proteome</keyword>
<dbReference type="EC" id="2.1.1.72" evidence="2 8"/>
<dbReference type="Gene3D" id="3.40.50.150">
    <property type="entry name" value="Vaccinia Virus protein VP39"/>
    <property type="match status" value="1"/>
</dbReference>
<dbReference type="AlphaFoldDB" id="A0A6L8KKA2"/>
<dbReference type="PRINTS" id="PR00505">
    <property type="entry name" value="D12N6MTFRASE"/>
</dbReference>
<comment type="caution">
    <text evidence="9">The sequence shown here is derived from an EMBL/GenBank/DDBJ whole genome shotgun (WGS) entry which is preliminary data.</text>
</comment>
<feature type="binding site" evidence="7">
    <location>
        <position position="16"/>
    </location>
    <ligand>
        <name>S-adenosyl-L-methionine</name>
        <dbReference type="ChEBI" id="CHEBI:59789"/>
    </ligand>
</feature>